<reference evidence="2" key="1">
    <citation type="submission" date="2022-08" db="EMBL/GenBank/DDBJ databases">
        <authorList>
            <person name="Kallberg Y."/>
            <person name="Tangrot J."/>
            <person name="Rosling A."/>
        </authorList>
    </citation>
    <scope>NUCLEOTIDE SEQUENCE</scope>
    <source>
        <strain evidence="2">Wild A</strain>
    </source>
</reference>
<comment type="caution">
    <text evidence="2">The sequence shown here is derived from an EMBL/GenBank/DDBJ whole genome shotgun (WGS) entry which is preliminary data.</text>
</comment>
<protein>
    <submittedName>
        <fullName evidence="2">9791_t:CDS:1</fullName>
    </submittedName>
</protein>
<keyword evidence="3" id="KW-1185">Reference proteome</keyword>
<feature type="transmembrane region" description="Helical" evidence="1">
    <location>
        <begin position="774"/>
        <end position="792"/>
    </location>
</feature>
<proteinExistence type="predicted"/>
<dbReference type="OrthoDB" id="2417740at2759"/>
<keyword evidence="1" id="KW-0472">Membrane</keyword>
<feature type="transmembrane region" description="Helical" evidence="1">
    <location>
        <begin position="671"/>
        <end position="691"/>
    </location>
</feature>
<gene>
    <name evidence="2" type="ORF">FWILDA_LOCUS4994</name>
</gene>
<dbReference type="AlphaFoldDB" id="A0A9W4SJ14"/>
<accession>A0A9W4SJ14</accession>
<feature type="transmembrane region" description="Helical" evidence="1">
    <location>
        <begin position="847"/>
        <end position="865"/>
    </location>
</feature>
<keyword evidence="1" id="KW-0812">Transmembrane</keyword>
<feature type="transmembrane region" description="Helical" evidence="1">
    <location>
        <begin position="703"/>
        <end position="723"/>
    </location>
</feature>
<evidence type="ECO:0000313" key="3">
    <source>
        <dbReference type="Proteomes" id="UP001153678"/>
    </source>
</evidence>
<feature type="transmembrane region" description="Helical" evidence="1">
    <location>
        <begin position="12"/>
        <end position="32"/>
    </location>
</feature>
<evidence type="ECO:0000256" key="1">
    <source>
        <dbReference type="SAM" id="Phobius"/>
    </source>
</evidence>
<dbReference type="Proteomes" id="UP001153678">
    <property type="component" value="Unassembled WGS sequence"/>
</dbReference>
<dbReference type="EMBL" id="CAMKVN010000801">
    <property type="protein sequence ID" value="CAI2171266.1"/>
    <property type="molecule type" value="Genomic_DNA"/>
</dbReference>
<evidence type="ECO:0000313" key="2">
    <source>
        <dbReference type="EMBL" id="CAI2171266.1"/>
    </source>
</evidence>
<feature type="transmembrane region" description="Helical" evidence="1">
    <location>
        <begin position="735"/>
        <end position="754"/>
    </location>
</feature>
<name>A0A9W4SJ14_9GLOM</name>
<sequence>MYFIDLSHDRWPTIMIIITLMFFITSCGGAQYDTYLTHFEDPSNDLFYFDSYTKVDGTILLQFVRFSNPEQNCIEPDIHLRIVFSDGTIKPLKLAHQIPLYNFCMIQNAFFNFLINEYAILVTYLNGEDVTTTMHTGMIVDFDGNIIQIVEFGIGVGKINPSKDDEYGFTWSRQVNETTIVWSRFAPMPTNPKYFFKSGSGFITSPNASIIKSFKVFNSGDGGVYFVLVNKLNQITTIDPAWNVHAILIDKSSLVISSPYLLYQSQMDFFDLNFIGCHNSNGEGYNCLMRVKTIDPEKMGNGDSVYFLLTFLTSGSVINIKKLDIGKNPKRNIVDVMILLNHGFLFRCFSIKDNKLMGFLLTQNGEYDGEWKGLNNDVISMSYLLHNDTMWGMRFQHSGASWAIITDKVHNKNIVDNYKHENPNILGTTPNDDIIRLKEFTTITIDYDKPLILSSGNISIYQVVDNMGELLRQTYSGLSGHASITNNTSVNIEVLSSTFNDPSASYFVSISDDFVNSKQFNEAIPGIRKRVWFLNTSIEEPDLCLSPVTLLLRLNANGTIYFKTLNSVEINKFYNDLMDELSNIIPVERSRLPEFGKFQNDPFDSNNLILMQVKISQPTETLKPCAEEIANDMDALIKNKHFTLISHYPLSSMLDEIYGANKTAEGWSDEFKLNLLLALGGVMFVVVIYFIARYKNSQGRNVFVFTFALIATDFILDIAFIVYNSQMVSSLFMPSILFLVIPTVFNLIFTLYILLKEHFTNEQFRVWLVSNTKVVPILTILASADIAMLNIINSNLAGLSCFQVPISKDAEIQIFWGRFANIFIEDIPQFVIRVIYLKRNSIVYDPIPIFSLISVGLSILFSLIGRGFDTLIYKILYTSTSQEPTVDDKGHINDSNNGNTS</sequence>
<organism evidence="2 3">
    <name type="scientific">Funneliformis geosporum</name>
    <dbReference type="NCBI Taxonomy" id="1117311"/>
    <lineage>
        <taxon>Eukaryota</taxon>
        <taxon>Fungi</taxon>
        <taxon>Fungi incertae sedis</taxon>
        <taxon>Mucoromycota</taxon>
        <taxon>Glomeromycotina</taxon>
        <taxon>Glomeromycetes</taxon>
        <taxon>Glomerales</taxon>
        <taxon>Glomeraceae</taxon>
        <taxon>Funneliformis</taxon>
    </lineage>
</organism>
<keyword evidence="1" id="KW-1133">Transmembrane helix</keyword>